<dbReference type="Pfam" id="PF01614">
    <property type="entry name" value="IclR_C"/>
    <property type="match status" value="1"/>
</dbReference>
<reference evidence="6" key="1">
    <citation type="journal article" date="2021" name="PeerJ">
        <title>Extensive microbial diversity within the chicken gut microbiome revealed by metagenomics and culture.</title>
        <authorList>
            <person name="Gilroy R."/>
            <person name="Ravi A."/>
            <person name="Getino M."/>
            <person name="Pursley I."/>
            <person name="Horton D.L."/>
            <person name="Alikhan N.F."/>
            <person name="Baker D."/>
            <person name="Gharbi K."/>
            <person name="Hall N."/>
            <person name="Watson M."/>
            <person name="Adriaenssens E.M."/>
            <person name="Foster-Nyarko E."/>
            <person name="Jarju S."/>
            <person name="Secka A."/>
            <person name="Antonio M."/>
            <person name="Oren A."/>
            <person name="Chaudhuri R.R."/>
            <person name="La Ragione R."/>
            <person name="Hildebrand F."/>
            <person name="Pallen M.J."/>
        </authorList>
    </citation>
    <scope>NUCLEOTIDE SEQUENCE</scope>
    <source>
        <strain evidence="6">ChiGjej4B4-7305</strain>
    </source>
</reference>
<dbReference type="GO" id="GO:0045892">
    <property type="term" value="P:negative regulation of DNA-templated transcription"/>
    <property type="evidence" value="ECO:0007669"/>
    <property type="project" value="TreeGrafter"/>
</dbReference>
<evidence type="ECO:0000259" key="4">
    <source>
        <dbReference type="PROSITE" id="PS51077"/>
    </source>
</evidence>
<comment type="caution">
    <text evidence="6">The sequence shown here is derived from an EMBL/GenBank/DDBJ whole genome shotgun (WGS) entry which is preliminary data.</text>
</comment>
<proteinExistence type="predicted"/>
<name>A0A9D2EET9_9MICO</name>
<feature type="domain" description="IclR-ED" evidence="5">
    <location>
        <begin position="70"/>
        <end position="252"/>
    </location>
</feature>
<dbReference type="SUPFAM" id="SSF46785">
    <property type="entry name" value="Winged helix' DNA-binding domain"/>
    <property type="match status" value="1"/>
</dbReference>
<dbReference type="SMART" id="SM00346">
    <property type="entry name" value="HTH_ICLR"/>
    <property type="match status" value="1"/>
</dbReference>
<gene>
    <name evidence="6" type="ORF">H9815_09930</name>
</gene>
<keyword evidence="1" id="KW-0805">Transcription regulation</keyword>
<sequence length="252" mass="27270">MNASPMASVDKALLVLTELSAAGPRGRALAELARELGVSKSTLHRTLAALRHRHFVSQDAGTGDYRLGHAALALSANFFDHEHLPALLHPLLETLRDEFDELCQLGVLDGTDIVYLDKAEPPRSIRVWSEVGRRLPAITTALGRAILASQEVDRTTLSRFAPAAQFTEDEVLRSWQGIVSARLEGYATEDGDSEPGIGCVAVAVLRARRPIAAISVTMPAERLAPRLPALGVRLRELMETGLPEPLALPRAL</sequence>
<dbReference type="GO" id="GO:0003677">
    <property type="term" value="F:DNA binding"/>
    <property type="evidence" value="ECO:0007669"/>
    <property type="project" value="UniProtKB-KW"/>
</dbReference>
<keyword evidence="3" id="KW-0804">Transcription</keyword>
<evidence type="ECO:0000256" key="2">
    <source>
        <dbReference type="ARBA" id="ARBA00023125"/>
    </source>
</evidence>
<organism evidence="6 7">
    <name type="scientific">Candidatus Ruania gallistercoris</name>
    <dbReference type="NCBI Taxonomy" id="2838746"/>
    <lineage>
        <taxon>Bacteria</taxon>
        <taxon>Bacillati</taxon>
        <taxon>Actinomycetota</taxon>
        <taxon>Actinomycetes</taxon>
        <taxon>Micrococcales</taxon>
        <taxon>Ruaniaceae</taxon>
        <taxon>Ruania</taxon>
    </lineage>
</organism>
<dbReference type="PANTHER" id="PTHR30136:SF24">
    <property type="entry name" value="HTH-TYPE TRANSCRIPTIONAL REPRESSOR ALLR"/>
    <property type="match status" value="1"/>
</dbReference>
<dbReference type="PANTHER" id="PTHR30136">
    <property type="entry name" value="HELIX-TURN-HELIX TRANSCRIPTIONAL REGULATOR, ICLR FAMILY"/>
    <property type="match status" value="1"/>
</dbReference>
<dbReference type="Gene3D" id="3.30.450.40">
    <property type="match status" value="1"/>
</dbReference>
<feature type="domain" description="HTH iclR-type" evidence="4">
    <location>
        <begin position="6"/>
        <end position="69"/>
    </location>
</feature>
<keyword evidence="2" id="KW-0238">DNA-binding</keyword>
<dbReference type="Gene3D" id="1.10.10.10">
    <property type="entry name" value="Winged helix-like DNA-binding domain superfamily/Winged helix DNA-binding domain"/>
    <property type="match status" value="1"/>
</dbReference>
<dbReference type="PROSITE" id="PS51077">
    <property type="entry name" value="HTH_ICLR"/>
    <property type="match status" value="1"/>
</dbReference>
<dbReference type="InterPro" id="IPR029016">
    <property type="entry name" value="GAF-like_dom_sf"/>
</dbReference>
<evidence type="ECO:0000313" key="6">
    <source>
        <dbReference type="EMBL" id="HIZ36085.1"/>
    </source>
</evidence>
<dbReference type="SUPFAM" id="SSF55781">
    <property type="entry name" value="GAF domain-like"/>
    <property type="match status" value="1"/>
</dbReference>
<evidence type="ECO:0000259" key="5">
    <source>
        <dbReference type="PROSITE" id="PS51078"/>
    </source>
</evidence>
<accession>A0A9D2EET9</accession>
<dbReference type="InterPro" id="IPR036390">
    <property type="entry name" value="WH_DNA-bd_sf"/>
</dbReference>
<evidence type="ECO:0000256" key="1">
    <source>
        <dbReference type="ARBA" id="ARBA00023015"/>
    </source>
</evidence>
<evidence type="ECO:0000313" key="7">
    <source>
        <dbReference type="Proteomes" id="UP000824037"/>
    </source>
</evidence>
<dbReference type="InterPro" id="IPR014757">
    <property type="entry name" value="Tscrpt_reg_IclR_C"/>
</dbReference>
<dbReference type="Pfam" id="PF09339">
    <property type="entry name" value="HTH_IclR"/>
    <property type="match status" value="1"/>
</dbReference>
<dbReference type="PROSITE" id="PS51078">
    <property type="entry name" value="ICLR_ED"/>
    <property type="match status" value="1"/>
</dbReference>
<dbReference type="GO" id="GO:0003700">
    <property type="term" value="F:DNA-binding transcription factor activity"/>
    <property type="evidence" value="ECO:0007669"/>
    <property type="project" value="TreeGrafter"/>
</dbReference>
<dbReference type="InterPro" id="IPR005471">
    <property type="entry name" value="Tscrpt_reg_IclR_N"/>
</dbReference>
<reference evidence="6" key="2">
    <citation type="submission" date="2021-04" db="EMBL/GenBank/DDBJ databases">
        <authorList>
            <person name="Gilroy R."/>
        </authorList>
    </citation>
    <scope>NUCLEOTIDE SEQUENCE</scope>
    <source>
        <strain evidence="6">ChiGjej4B4-7305</strain>
    </source>
</reference>
<dbReference type="EMBL" id="DXBY01000167">
    <property type="protein sequence ID" value="HIZ36085.1"/>
    <property type="molecule type" value="Genomic_DNA"/>
</dbReference>
<dbReference type="InterPro" id="IPR050707">
    <property type="entry name" value="HTH_MetabolicPath_Reg"/>
</dbReference>
<dbReference type="AlphaFoldDB" id="A0A9D2EET9"/>
<dbReference type="InterPro" id="IPR036388">
    <property type="entry name" value="WH-like_DNA-bd_sf"/>
</dbReference>
<dbReference type="Proteomes" id="UP000824037">
    <property type="component" value="Unassembled WGS sequence"/>
</dbReference>
<evidence type="ECO:0000256" key="3">
    <source>
        <dbReference type="ARBA" id="ARBA00023163"/>
    </source>
</evidence>
<protein>
    <submittedName>
        <fullName evidence="6">IclR family transcriptional regulator</fullName>
    </submittedName>
</protein>